<dbReference type="InterPro" id="IPR011545">
    <property type="entry name" value="DEAD/DEAH_box_helicase_dom"/>
</dbReference>
<sequence length="573" mass="62567">MAGGNGFEPTVSAPEPLPGNVRARSWPALWSWAQRIGSADGYEPYPGEPDRFIVKLRVRWMPMRFDSERPPLPTMTHVNKTFAELGVRDEIVRALSENGIEHPFAIQELTLPLALAGDDLIGQARTGMGKTYAFGIPLLHRVSTDETRPLNGTPRALIVVPTRELCIQVYGDLAGAAKYLSGPDRKFSVTSIYGGRPYEPQIEALRKGVDVVVGTPGRLLDLAQQGHLQLGGLSVLVLDEADEMLDLGFLPDIERILRLTPDDRQSMLFSATMPDPIITLARTFMNQPTHIRAEAPHSAATHDTTEQFVYRAHALDKSELVSRILQAEGRGATMIFTRTKRTAQKVSDELAERGFKVGAVHGDLGQGAREKALKSFRTGAVDVLVATDVAARGIDIDDVTHVINYQCPEDEQAYVHRIGRTGRAGKTGVAITLVDWDELTRWETIDKALALGCPDPAETYSSSPHIYEELGIPSDATGRIGEPPKAAAKRDPDEKRISSADSADRPAKTRTRTRRRTRGGQAATGHPEGTSAPETESTDSAPVTDQDSTGEASTAGRRRRRRRPRKTETATAG</sequence>
<dbReference type="InterPro" id="IPR044742">
    <property type="entry name" value="DEAD/DEAH_RhlB"/>
</dbReference>
<evidence type="ECO:0000259" key="10">
    <source>
        <dbReference type="PROSITE" id="PS51194"/>
    </source>
</evidence>
<feature type="compositionally biased region" description="Basic residues" evidence="8">
    <location>
        <begin position="508"/>
        <end position="518"/>
    </location>
</feature>
<dbReference type="Pfam" id="PF00271">
    <property type="entry name" value="Helicase_C"/>
    <property type="match status" value="1"/>
</dbReference>
<dbReference type="GO" id="GO:0005524">
    <property type="term" value="F:ATP binding"/>
    <property type="evidence" value="ECO:0007669"/>
    <property type="project" value="UniProtKB-KW"/>
</dbReference>
<dbReference type="InterPro" id="IPR000629">
    <property type="entry name" value="RNA-helicase_DEAD-box_CS"/>
</dbReference>
<feature type="region of interest" description="Disordered" evidence="8">
    <location>
        <begin position="472"/>
        <end position="573"/>
    </location>
</feature>
<dbReference type="Proteomes" id="UP000255389">
    <property type="component" value="Unassembled WGS sequence"/>
</dbReference>
<dbReference type="CDD" id="cd18787">
    <property type="entry name" value="SF2_C_DEAD"/>
    <property type="match status" value="1"/>
</dbReference>
<evidence type="ECO:0000256" key="3">
    <source>
        <dbReference type="ARBA" id="ARBA00022801"/>
    </source>
</evidence>
<dbReference type="PANTHER" id="PTHR47963:SF8">
    <property type="entry name" value="ATP-DEPENDENT RNA HELICASE DEAD"/>
    <property type="match status" value="1"/>
</dbReference>
<dbReference type="EMBL" id="UGQY01000001">
    <property type="protein sequence ID" value="STZ72904.1"/>
    <property type="molecule type" value="Genomic_DNA"/>
</dbReference>
<evidence type="ECO:0000313" key="13">
    <source>
        <dbReference type="Proteomes" id="UP000255389"/>
    </source>
</evidence>
<comment type="similarity">
    <text evidence="7">Belongs to the DEAD box helicase family.</text>
</comment>
<evidence type="ECO:0000256" key="8">
    <source>
        <dbReference type="SAM" id="MobiDB-lite"/>
    </source>
</evidence>
<proteinExistence type="inferred from homology"/>
<dbReference type="Gene3D" id="3.40.50.300">
    <property type="entry name" value="P-loop containing nucleotide triphosphate hydrolases"/>
    <property type="match status" value="2"/>
</dbReference>
<evidence type="ECO:0000256" key="2">
    <source>
        <dbReference type="ARBA" id="ARBA00022741"/>
    </source>
</evidence>
<dbReference type="AlphaFoldDB" id="A0A378U621"/>
<keyword evidence="2 7" id="KW-0547">Nucleotide-binding</keyword>
<dbReference type="InterPro" id="IPR014014">
    <property type="entry name" value="RNA_helicase_DEAD_Q_motif"/>
</dbReference>
<dbReference type="SUPFAM" id="SSF52540">
    <property type="entry name" value="P-loop containing nucleoside triphosphate hydrolases"/>
    <property type="match status" value="1"/>
</dbReference>
<dbReference type="PANTHER" id="PTHR47963">
    <property type="entry name" value="DEAD-BOX ATP-DEPENDENT RNA HELICASE 47, MITOCHONDRIAL"/>
    <property type="match status" value="1"/>
</dbReference>
<feature type="compositionally biased region" description="Basic and acidic residues" evidence="8">
    <location>
        <begin position="488"/>
        <end position="507"/>
    </location>
</feature>
<keyword evidence="3 7" id="KW-0378">Hydrolase</keyword>
<dbReference type="PROSITE" id="PS51195">
    <property type="entry name" value="Q_MOTIF"/>
    <property type="match status" value="1"/>
</dbReference>
<reference evidence="12 13" key="1">
    <citation type="submission" date="2018-06" db="EMBL/GenBank/DDBJ databases">
        <authorList>
            <consortium name="Pathogen Informatics"/>
            <person name="Doyle S."/>
        </authorList>
    </citation>
    <scope>NUCLEOTIDE SEQUENCE [LARGE SCALE GENOMIC DNA]</scope>
    <source>
        <strain evidence="12 13">NCTC1542</strain>
    </source>
</reference>
<dbReference type="EC" id="3.6.4.13" evidence="1"/>
<evidence type="ECO:0000256" key="4">
    <source>
        <dbReference type="ARBA" id="ARBA00022806"/>
    </source>
</evidence>
<dbReference type="InterPro" id="IPR014001">
    <property type="entry name" value="Helicase_ATP-bd"/>
</dbReference>
<keyword evidence="4 7" id="KW-0347">Helicase</keyword>
<dbReference type="InterPro" id="IPR001650">
    <property type="entry name" value="Helicase_C-like"/>
</dbReference>
<dbReference type="GO" id="GO:0009409">
    <property type="term" value="P:response to cold"/>
    <property type="evidence" value="ECO:0007669"/>
    <property type="project" value="TreeGrafter"/>
</dbReference>
<dbReference type="InterPro" id="IPR050547">
    <property type="entry name" value="DEAD_box_RNA_helicases"/>
</dbReference>
<dbReference type="InterPro" id="IPR027417">
    <property type="entry name" value="P-loop_NTPase"/>
</dbReference>
<evidence type="ECO:0000259" key="9">
    <source>
        <dbReference type="PROSITE" id="PS51192"/>
    </source>
</evidence>
<dbReference type="CDD" id="cd00268">
    <property type="entry name" value="DEADc"/>
    <property type="match status" value="1"/>
</dbReference>
<evidence type="ECO:0000256" key="6">
    <source>
        <dbReference type="PROSITE-ProRule" id="PRU00552"/>
    </source>
</evidence>
<feature type="short sequence motif" description="Q motif" evidence="6">
    <location>
        <begin position="80"/>
        <end position="108"/>
    </location>
</feature>
<evidence type="ECO:0000256" key="1">
    <source>
        <dbReference type="ARBA" id="ARBA00012552"/>
    </source>
</evidence>
<feature type="compositionally biased region" description="Basic residues" evidence="8">
    <location>
        <begin position="556"/>
        <end position="565"/>
    </location>
</feature>
<evidence type="ECO:0000256" key="5">
    <source>
        <dbReference type="ARBA" id="ARBA00022840"/>
    </source>
</evidence>
<dbReference type="SMART" id="SM00490">
    <property type="entry name" value="HELICc"/>
    <property type="match status" value="1"/>
</dbReference>
<feature type="domain" description="Helicase C-terminal" evidence="10">
    <location>
        <begin position="319"/>
        <end position="465"/>
    </location>
</feature>
<dbReference type="PROSITE" id="PS00039">
    <property type="entry name" value="DEAD_ATP_HELICASE"/>
    <property type="match status" value="1"/>
</dbReference>
<gene>
    <name evidence="12" type="primary">rhlE_1</name>
    <name evidence="12" type="ORF">NCTC1542_00442</name>
</gene>
<feature type="compositionally biased region" description="Polar residues" evidence="8">
    <location>
        <begin position="532"/>
        <end position="552"/>
    </location>
</feature>
<evidence type="ECO:0000313" key="12">
    <source>
        <dbReference type="EMBL" id="STZ72904.1"/>
    </source>
</evidence>
<accession>A0A378U621</accession>
<evidence type="ECO:0000259" key="11">
    <source>
        <dbReference type="PROSITE" id="PS51195"/>
    </source>
</evidence>
<keyword evidence="5 7" id="KW-0067">ATP-binding</keyword>
<dbReference type="SMART" id="SM00487">
    <property type="entry name" value="DEXDc"/>
    <property type="match status" value="1"/>
</dbReference>
<protein>
    <recommendedName>
        <fullName evidence="1">RNA helicase</fullName>
        <ecNumber evidence="1">3.6.4.13</ecNumber>
    </recommendedName>
</protein>
<dbReference type="PROSITE" id="PS51192">
    <property type="entry name" value="HELICASE_ATP_BIND_1"/>
    <property type="match status" value="1"/>
</dbReference>
<dbReference type="GO" id="GO:0033592">
    <property type="term" value="F:RNA strand annealing activity"/>
    <property type="evidence" value="ECO:0007669"/>
    <property type="project" value="TreeGrafter"/>
</dbReference>
<dbReference type="Pfam" id="PF00270">
    <property type="entry name" value="DEAD"/>
    <property type="match status" value="1"/>
</dbReference>
<feature type="domain" description="Helicase ATP-binding" evidence="9">
    <location>
        <begin position="111"/>
        <end position="291"/>
    </location>
</feature>
<evidence type="ECO:0000256" key="7">
    <source>
        <dbReference type="RuleBase" id="RU000492"/>
    </source>
</evidence>
<name>A0A378U621_MYCFO</name>
<dbReference type="GO" id="GO:0005840">
    <property type="term" value="C:ribosome"/>
    <property type="evidence" value="ECO:0007669"/>
    <property type="project" value="TreeGrafter"/>
</dbReference>
<dbReference type="GO" id="GO:0016787">
    <property type="term" value="F:hydrolase activity"/>
    <property type="evidence" value="ECO:0007669"/>
    <property type="project" value="UniProtKB-KW"/>
</dbReference>
<organism evidence="12 13">
    <name type="scientific">Mycolicibacterium fortuitum</name>
    <name type="common">Mycobacterium fortuitum</name>
    <dbReference type="NCBI Taxonomy" id="1766"/>
    <lineage>
        <taxon>Bacteria</taxon>
        <taxon>Bacillati</taxon>
        <taxon>Actinomycetota</taxon>
        <taxon>Actinomycetes</taxon>
        <taxon>Mycobacteriales</taxon>
        <taxon>Mycobacteriaceae</taxon>
        <taxon>Mycolicibacterium</taxon>
    </lineage>
</organism>
<dbReference type="PROSITE" id="PS51194">
    <property type="entry name" value="HELICASE_CTER"/>
    <property type="match status" value="1"/>
</dbReference>
<feature type="domain" description="DEAD-box RNA helicase Q" evidence="11">
    <location>
        <begin position="80"/>
        <end position="108"/>
    </location>
</feature>
<dbReference type="GO" id="GO:0005829">
    <property type="term" value="C:cytosol"/>
    <property type="evidence" value="ECO:0007669"/>
    <property type="project" value="TreeGrafter"/>
</dbReference>
<dbReference type="GO" id="GO:0003724">
    <property type="term" value="F:RNA helicase activity"/>
    <property type="evidence" value="ECO:0007669"/>
    <property type="project" value="UniProtKB-EC"/>
</dbReference>